<dbReference type="PANTHER" id="PTHR30024">
    <property type="entry name" value="ALIPHATIC SULFONATES-BINDING PROTEIN-RELATED"/>
    <property type="match status" value="1"/>
</dbReference>
<protein>
    <submittedName>
        <fullName evidence="6">PhnD/SsuA/transferrin family substrate-binding protein</fullName>
    </submittedName>
</protein>
<evidence type="ECO:0000256" key="2">
    <source>
        <dbReference type="ARBA" id="ARBA00010742"/>
    </source>
</evidence>
<evidence type="ECO:0000256" key="3">
    <source>
        <dbReference type="ARBA" id="ARBA00022729"/>
    </source>
</evidence>
<evidence type="ECO:0000256" key="1">
    <source>
        <dbReference type="ARBA" id="ARBA00004418"/>
    </source>
</evidence>
<dbReference type="Proteomes" id="UP000438991">
    <property type="component" value="Unassembled WGS sequence"/>
</dbReference>
<dbReference type="PANTHER" id="PTHR30024:SF47">
    <property type="entry name" value="TAURINE-BINDING PERIPLASMIC PROTEIN"/>
    <property type="match status" value="1"/>
</dbReference>
<evidence type="ECO:0000259" key="5">
    <source>
        <dbReference type="SMART" id="SM00062"/>
    </source>
</evidence>
<dbReference type="GO" id="GO:0042597">
    <property type="term" value="C:periplasmic space"/>
    <property type="evidence" value="ECO:0007669"/>
    <property type="project" value="UniProtKB-SubCell"/>
</dbReference>
<comment type="similarity">
    <text evidence="2">Belongs to the bacterial solute-binding protein SsuA/TauA family.</text>
</comment>
<proteinExistence type="inferred from homology"/>
<sequence length="322" mass="34409">MSHLRKLATAAATLALVAGSSPATADTKLTIMVFAGMQNLPLFVAQSKGLFAKRGLAVDMKIAPNSDELRNGLADGRFQIVHAAADNSVAMVEMAKVDAKIVVGGDNGMNRLFVQPDIGAITDLRGKTVAVDAPNTAYAFQLYEMLRLAGLEREKDYTVQVVGATMRRVDALLADKTLSATMLNPPFSLRAAKAGLKDMGEATASIGPYQASAGFVLASWGRDNAETVVKYLSAYIEGMRWAADPTNKAEAIRLVAENLKMPEDIAAAGYDLLMAGMNKDAALDMKGFENVLALRTRHTGKPTRPAADYIDLSYYQKAIAGM</sequence>
<organism evidence="6 7">
    <name type="scientific">Rhodoplanes serenus</name>
    <dbReference type="NCBI Taxonomy" id="200615"/>
    <lineage>
        <taxon>Bacteria</taxon>
        <taxon>Pseudomonadati</taxon>
        <taxon>Pseudomonadota</taxon>
        <taxon>Alphaproteobacteria</taxon>
        <taxon>Hyphomicrobiales</taxon>
        <taxon>Nitrobacteraceae</taxon>
        <taxon>Rhodoplanes</taxon>
    </lineage>
</organism>
<feature type="chain" id="PRO_5040849329" evidence="4">
    <location>
        <begin position="26"/>
        <end position="322"/>
    </location>
</feature>
<feature type="signal peptide" evidence="4">
    <location>
        <begin position="1"/>
        <end position="25"/>
    </location>
</feature>
<dbReference type="Gene3D" id="3.40.190.10">
    <property type="entry name" value="Periplasmic binding protein-like II"/>
    <property type="match status" value="2"/>
</dbReference>
<name>A0A9X4XLA6_9BRAD</name>
<dbReference type="AlphaFoldDB" id="A0A9X4XLA6"/>
<keyword evidence="3 4" id="KW-0732">Signal</keyword>
<dbReference type="Pfam" id="PF13379">
    <property type="entry name" value="NMT1_2"/>
    <property type="match status" value="1"/>
</dbReference>
<accession>A0A9X4XLA6</accession>
<evidence type="ECO:0000313" key="7">
    <source>
        <dbReference type="Proteomes" id="UP000438991"/>
    </source>
</evidence>
<evidence type="ECO:0000313" key="6">
    <source>
        <dbReference type="EMBL" id="MTW16687.1"/>
    </source>
</evidence>
<evidence type="ECO:0000256" key="4">
    <source>
        <dbReference type="SAM" id="SignalP"/>
    </source>
</evidence>
<dbReference type="EMBL" id="WNKV01000007">
    <property type="protein sequence ID" value="MTW16687.1"/>
    <property type="molecule type" value="Genomic_DNA"/>
</dbReference>
<comment type="subcellular location">
    <subcellularLocation>
        <location evidence="1">Periplasm</location>
    </subcellularLocation>
</comment>
<dbReference type="SUPFAM" id="SSF53850">
    <property type="entry name" value="Periplasmic binding protein-like II"/>
    <property type="match status" value="1"/>
</dbReference>
<dbReference type="InterPro" id="IPR001638">
    <property type="entry name" value="Solute-binding_3/MltF_N"/>
</dbReference>
<feature type="domain" description="Solute-binding protein family 3/N-terminal" evidence="5">
    <location>
        <begin position="28"/>
        <end position="262"/>
    </location>
</feature>
<dbReference type="GO" id="GO:0042918">
    <property type="term" value="P:alkanesulfonate transmembrane transport"/>
    <property type="evidence" value="ECO:0007669"/>
    <property type="project" value="TreeGrafter"/>
</dbReference>
<dbReference type="SMART" id="SM00062">
    <property type="entry name" value="PBPb"/>
    <property type="match status" value="1"/>
</dbReference>
<comment type="caution">
    <text evidence="6">The sequence shown here is derived from an EMBL/GenBank/DDBJ whole genome shotgun (WGS) entry which is preliminary data.</text>
</comment>
<dbReference type="RefSeq" id="WP_155479604.1">
    <property type="nucleotide sequence ID" value="NZ_WNKV01000007.1"/>
</dbReference>
<reference evidence="6 7" key="1">
    <citation type="submission" date="2019-11" db="EMBL/GenBank/DDBJ databases">
        <title>Whole-genome sequence of Rhodoplanes serenus DSM 18633, type strain.</title>
        <authorList>
            <person name="Kyndt J.A."/>
            <person name="Meyer T.E."/>
        </authorList>
    </citation>
    <scope>NUCLEOTIDE SEQUENCE [LARGE SCALE GENOMIC DNA]</scope>
    <source>
        <strain evidence="6 7">DSM 18633</strain>
    </source>
</reference>
<gene>
    <name evidence="6" type="ORF">GJ689_10780</name>
</gene>